<dbReference type="EMBL" id="JAHESF010000059">
    <property type="protein sequence ID" value="MBT1701184.1"/>
    <property type="molecule type" value="Genomic_DNA"/>
</dbReference>
<organism evidence="1 2">
    <name type="scientific">Chryseosolibacter histidini</name>
    <dbReference type="NCBI Taxonomy" id="2782349"/>
    <lineage>
        <taxon>Bacteria</taxon>
        <taxon>Pseudomonadati</taxon>
        <taxon>Bacteroidota</taxon>
        <taxon>Cytophagia</taxon>
        <taxon>Cytophagales</taxon>
        <taxon>Chryseotaleaceae</taxon>
        <taxon>Chryseosolibacter</taxon>
    </lineage>
</organism>
<gene>
    <name evidence="1" type="ORF">KK083_30110</name>
</gene>
<evidence type="ECO:0000313" key="2">
    <source>
        <dbReference type="Proteomes" id="UP001319200"/>
    </source>
</evidence>
<comment type="caution">
    <text evidence="1">The sequence shown here is derived from an EMBL/GenBank/DDBJ whole genome shotgun (WGS) entry which is preliminary data.</text>
</comment>
<reference evidence="1 2" key="1">
    <citation type="submission" date="2021-05" db="EMBL/GenBank/DDBJ databases">
        <title>A Polyphasic approach of four new species of the genus Ohtaekwangia: Ohtaekwangia histidinii sp. nov., Ohtaekwangia cretensis sp. nov., Ohtaekwangia indiensis sp. nov., Ohtaekwangia reichenbachii sp. nov. from diverse environment.</title>
        <authorList>
            <person name="Octaviana S."/>
        </authorList>
    </citation>
    <scope>NUCLEOTIDE SEQUENCE [LARGE SCALE GENOMIC DNA]</scope>
    <source>
        <strain evidence="1 2">PWU4</strain>
    </source>
</reference>
<sequence length="169" mass="20401">MLRKFFPLDKNYILEEAQLSLENTLLHYLVDFVKVEYLLRSNPLGIVDDMSRRIGDHHTTDFRHLHEFYVNLMGVFRYTRYSDNQLQFLFDGNDDFTKYREEWSQQFKLWTKEFCKHQNFLRAVLDLTVFYPADSPVLMVDNRMNAFITQYFEIKIHPQKGILNAKKMA</sequence>
<protein>
    <submittedName>
        <fullName evidence="1">Uncharacterized protein</fullName>
    </submittedName>
</protein>
<accession>A0AAP2GMF1</accession>
<dbReference type="Proteomes" id="UP001319200">
    <property type="component" value="Unassembled WGS sequence"/>
</dbReference>
<evidence type="ECO:0000313" key="1">
    <source>
        <dbReference type="EMBL" id="MBT1701184.1"/>
    </source>
</evidence>
<name>A0AAP2GMF1_9BACT</name>
<keyword evidence="2" id="KW-1185">Reference proteome</keyword>
<dbReference type="AlphaFoldDB" id="A0AAP2GMF1"/>
<dbReference type="RefSeq" id="WP_254169868.1">
    <property type="nucleotide sequence ID" value="NZ_JAHESF010000059.1"/>
</dbReference>
<proteinExistence type="predicted"/>